<dbReference type="EMBL" id="JBELQA010000005">
    <property type="protein sequence ID" value="MFL9831253.1"/>
    <property type="molecule type" value="Genomic_DNA"/>
</dbReference>
<reference evidence="1 2" key="1">
    <citation type="submission" date="2024-06" db="EMBL/GenBank/DDBJ databases">
        <authorList>
            <person name="Kaempfer P."/>
            <person name="Viver T."/>
        </authorList>
    </citation>
    <scope>NUCLEOTIDE SEQUENCE [LARGE SCALE GENOMIC DNA]</scope>
    <source>
        <strain evidence="1 2">ST-87</strain>
    </source>
</reference>
<organism evidence="1 2">
    <name type="scientific">Flavobacterium plantiphilum</name>
    <dbReference type="NCBI Taxonomy" id="3163297"/>
    <lineage>
        <taxon>Bacteria</taxon>
        <taxon>Pseudomonadati</taxon>
        <taxon>Bacteroidota</taxon>
        <taxon>Flavobacteriia</taxon>
        <taxon>Flavobacteriales</taxon>
        <taxon>Flavobacteriaceae</taxon>
        <taxon>Flavobacterium</taxon>
    </lineage>
</organism>
<accession>A0ABW8XTM3</accession>
<name>A0ABW8XTM3_9FLAO</name>
<evidence type="ECO:0000313" key="1">
    <source>
        <dbReference type="EMBL" id="MFL9831253.1"/>
    </source>
</evidence>
<evidence type="ECO:0000313" key="2">
    <source>
        <dbReference type="Proteomes" id="UP001629260"/>
    </source>
</evidence>
<protein>
    <submittedName>
        <fullName evidence="1">Uncharacterized protein</fullName>
    </submittedName>
</protein>
<dbReference type="Proteomes" id="UP001629260">
    <property type="component" value="Unassembled WGS sequence"/>
</dbReference>
<comment type="caution">
    <text evidence="1">The sequence shown here is derived from an EMBL/GenBank/DDBJ whole genome shotgun (WGS) entry which is preliminary data.</text>
</comment>
<dbReference type="RefSeq" id="WP_408081726.1">
    <property type="nucleotide sequence ID" value="NZ_JBELQA010000005.1"/>
</dbReference>
<keyword evidence="2" id="KW-1185">Reference proteome</keyword>
<gene>
    <name evidence="1" type="ORF">ABS764_10380</name>
</gene>
<proteinExistence type="predicted"/>
<sequence length="129" mass="14445">MKKLSVLFVLLLCLFINEISAQKIYYSTGEFSINVFVNGTEVLNNASNSGELDIAQYLTHTSDPWDIITIYASGDTPLSLFAGEYGLPTYSIENEPTYEASFDHVYASYSCTWALGANDMYIEVNPKVW</sequence>